<dbReference type="AlphaFoldDB" id="A0AAD9A0Y2"/>
<accession>A0AAD9A0Y2</accession>
<keyword evidence="2" id="KW-0472">Membrane</keyword>
<keyword evidence="2" id="KW-0812">Transmembrane</keyword>
<feature type="transmembrane region" description="Helical" evidence="2">
    <location>
        <begin position="29"/>
        <end position="46"/>
    </location>
</feature>
<evidence type="ECO:0000313" key="3">
    <source>
        <dbReference type="EMBL" id="KAK1839262.1"/>
    </source>
</evidence>
<comment type="caution">
    <text evidence="3">The sequence shown here is derived from an EMBL/GenBank/DDBJ whole genome shotgun (WGS) entry which is preliminary data.</text>
</comment>
<dbReference type="EMBL" id="JAQOWY010000697">
    <property type="protein sequence ID" value="KAK1839262.1"/>
    <property type="molecule type" value="Genomic_DNA"/>
</dbReference>
<evidence type="ECO:0000256" key="2">
    <source>
        <dbReference type="SAM" id="Phobius"/>
    </source>
</evidence>
<dbReference type="Proteomes" id="UP001243330">
    <property type="component" value="Unassembled WGS sequence"/>
</dbReference>
<organism evidence="3 4">
    <name type="scientific">Colletotrichum chrysophilum</name>
    <dbReference type="NCBI Taxonomy" id="1836956"/>
    <lineage>
        <taxon>Eukaryota</taxon>
        <taxon>Fungi</taxon>
        <taxon>Dikarya</taxon>
        <taxon>Ascomycota</taxon>
        <taxon>Pezizomycotina</taxon>
        <taxon>Sordariomycetes</taxon>
        <taxon>Hypocreomycetidae</taxon>
        <taxon>Glomerellales</taxon>
        <taxon>Glomerellaceae</taxon>
        <taxon>Colletotrichum</taxon>
        <taxon>Colletotrichum gloeosporioides species complex</taxon>
    </lineage>
</organism>
<feature type="region of interest" description="Disordered" evidence="1">
    <location>
        <begin position="1"/>
        <end position="21"/>
    </location>
</feature>
<proteinExistence type="predicted"/>
<name>A0AAD9A0Y2_9PEZI</name>
<evidence type="ECO:0000313" key="4">
    <source>
        <dbReference type="Proteomes" id="UP001243330"/>
    </source>
</evidence>
<reference evidence="3" key="1">
    <citation type="submission" date="2023-01" db="EMBL/GenBank/DDBJ databases">
        <title>Colletotrichum chrysophilum M932 genome sequence.</title>
        <authorList>
            <person name="Baroncelli R."/>
        </authorList>
    </citation>
    <scope>NUCLEOTIDE SEQUENCE</scope>
    <source>
        <strain evidence="3">M932</strain>
    </source>
</reference>
<evidence type="ECO:0000256" key="1">
    <source>
        <dbReference type="SAM" id="MobiDB-lite"/>
    </source>
</evidence>
<sequence length="64" mass="7480">MPSSPDQIFSRPRPRPDHLNNPQENASYFFYRILVTSVYVLVILARDHKVFCPIVRVDKAPRNP</sequence>
<keyword evidence="2" id="KW-1133">Transmembrane helix</keyword>
<protein>
    <submittedName>
        <fullName evidence="3">Uncharacterized protein</fullName>
    </submittedName>
</protein>
<keyword evidence="4" id="KW-1185">Reference proteome</keyword>
<gene>
    <name evidence="3" type="ORF">CCHR01_18124</name>
</gene>